<comment type="similarity">
    <text evidence="1">Belongs to the short-chain dehydrogenases/reductases (SDR) family.</text>
</comment>
<dbReference type="InterPro" id="IPR036291">
    <property type="entry name" value="NAD(P)-bd_dom_sf"/>
</dbReference>
<dbReference type="PANTHER" id="PTHR43669:SF3">
    <property type="entry name" value="ALCOHOL DEHYDROGENASE, PUTATIVE (AFU_ORTHOLOGUE AFUA_3G03445)-RELATED"/>
    <property type="match status" value="1"/>
</dbReference>
<evidence type="ECO:0000256" key="2">
    <source>
        <dbReference type="ARBA" id="ARBA00023002"/>
    </source>
</evidence>
<reference evidence="3 4" key="1">
    <citation type="submission" date="2018-05" db="EMBL/GenBank/DDBJ databases">
        <title>Genetic diversity of glacier-inhabiting Cryobacterium bacteria in China and description of Cryobacterium mengkeensis sp. nov. and Arthrobacter glacialis sp. nov.</title>
        <authorList>
            <person name="Liu Q."/>
            <person name="Xin Y.-H."/>
        </authorList>
    </citation>
    <scope>NUCLEOTIDE SEQUENCE [LARGE SCALE GENOMIC DNA]</scope>
    <source>
        <strain evidence="3 4">LI2</strain>
    </source>
</reference>
<comment type="caution">
    <text evidence="3">The sequence shown here is derived from an EMBL/GenBank/DDBJ whole genome shotgun (WGS) entry which is preliminary data.</text>
</comment>
<proteinExistence type="inferred from homology"/>
<dbReference type="RefSeq" id="WP_110503236.1">
    <property type="nucleotide sequence ID" value="NZ_QJVD01000070.1"/>
</dbReference>
<dbReference type="GO" id="GO:0016491">
    <property type="term" value="F:oxidoreductase activity"/>
    <property type="evidence" value="ECO:0007669"/>
    <property type="project" value="UniProtKB-KW"/>
</dbReference>
<evidence type="ECO:0008006" key="5">
    <source>
        <dbReference type="Google" id="ProtNLM"/>
    </source>
</evidence>
<dbReference type="SUPFAM" id="SSF51735">
    <property type="entry name" value="NAD(P)-binding Rossmann-fold domains"/>
    <property type="match status" value="1"/>
</dbReference>
<protein>
    <recommendedName>
        <fullName evidence="5">Short-chain dehydrogenase</fullName>
    </recommendedName>
</protein>
<dbReference type="EMBL" id="QJVD01000070">
    <property type="protein sequence ID" value="PYI64147.1"/>
    <property type="molecule type" value="Genomic_DNA"/>
</dbReference>
<keyword evidence="4" id="KW-1185">Reference proteome</keyword>
<dbReference type="Gene3D" id="3.40.50.720">
    <property type="entry name" value="NAD(P)-binding Rossmann-like Domain"/>
    <property type="match status" value="1"/>
</dbReference>
<evidence type="ECO:0000256" key="1">
    <source>
        <dbReference type="ARBA" id="ARBA00006484"/>
    </source>
</evidence>
<gene>
    <name evidence="3" type="ORF">CVV68_22625</name>
</gene>
<dbReference type="InterPro" id="IPR002347">
    <property type="entry name" value="SDR_fam"/>
</dbReference>
<organism evidence="3 4">
    <name type="scientific">Arthrobacter livingstonensis</name>
    <dbReference type="NCBI Taxonomy" id="670078"/>
    <lineage>
        <taxon>Bacteria</taxon>
        <taxon>Bacillati</taxon>
        <taxon>Actinomycetota</taxon>
        <taxon>Actinomycetes</taxon>
        <taxon>Micrococcales</taxon>
        <taxon>Micrococcaceae</taxon>
        <taxon>Arthrobacter</taxon>
    </lineage>
</organism>
<dbReference type="OrthoDB" id="7513678at2"/>
<accession>A0A2V5LNV4</accession>
<dbReference type="Pfam" id="PF13561">
    <property type="entry name" value="adh_short_C2"/>
    <property type="match status" value="1"/>
</dbReference>
<evidence type="ECO:0000313" key="3">
    <source>
        <dbReference type="EMBL" id="PYI64147.1"/>
    </source>
</evidence>
<evidence type="ECO:0000313" key="4">
    <source>
        <dbReference type="Proteomes" id="UP000247832"/>
    </source>
</evidence>
<dbReference type="Proteomes" id="UP000247832">
    <property type="component" value="Unassembled WGS sequence"/>
</dbReference>
<keyword evidence="2" id="KW-0560">Oxidoreductase</keyword>
<name>A0A2V5LNV4_9MICC</name>
<dbReference type="CDD" id="cd05233">
    <property type="entry name" value="SDR_c"/>
    <property type="match status" value="1"/>
</dbReference>
<dbReference type="AlphaFoldDB" id="A0A2V5LNV4"/>
<sequence>MNDTTWTTPDLTGHRVLVPGGTGAVGEGVVRAFLEAGAEVIVPTRSEERSAEFRTMLGHAADEHLHLVVHDYTSFAGAQDLVEQIVHFRGGLDSVVAPIGGWWQGSTLAEITEQDWHSAFTVLGTTHMAVLRAALPYLTDAGAYTVIVGDSSAWPVPGSGLVSMEQAALLMMQRVAAAETGSSRRVFSLVLGPVTTRHAEGFVEAKDVGTVTVAISAGPVPSASIGLHDHGEVQTALSLLTAGEAR</sequence>
<dbReference type="PANTHER" id="PTHR43669">
    <property type="entry name" value="5-KETO-D-GLUCONATE 5-REDUCTASE"/>
    <property type="match status" value="1"/>
</dbReference>